<dbReference type="FunFam" id="3.30.70.360:FF:000001">
    <property type="entry name" value="N-acetyldiaminopimelate deacetylase"/>
    <property type="match status" value="1"/>
</dbReference>
<dbReference type="Proteomes" id="UP000265520">
    <property type="component" value="Unassembled WGS sequence"/>
</dbReference>
<keyword evidence="6" id="KW-1185">Reference proteome</keyword>
<dbReference type="InterPro" id="IPR002933">
    <property type="entry name" value="Peptidase_M20"/>
</dbReference>
<dbReference type="Gene3D" id="3.40.630.10">
    <property type="entry name" value="Zn peptidases"/>
    <property type="match status" value="1"/>
</dbReference>
<protein>
    <submittedName>
        <fullName evidence="5">IAA-amino acid hydrolase ILR1-like 4-like</fullName>
    </submittedName>
</protein>
<dbReference type="GO" id="GO:0005783">
    <property type="term" value="C:endoplasmic reticulum"/>
    <property type="evidence" value="ECO:0007669"/>
    <property type="project" value="TreeGrafter"/>
</dbReference>
<comment type="caution">
    <text evidence="5">The sequence shown here is derived from an EMBL/GenBank/DDBJ whole genome shotgun (WGS) entry which is preliminary data.</text>
</comment>
<dbReference type="SUPFAM" id="SSF53187">
    <property type="entry name" value="Zn-dependent exopeptidases"/>
    <property type="match status" value="1"/>
</dbReference>
<evidence type="ECO:0000313" key="6">
    <source>
        <dbReference type="Proteomes" id="UP000265520"/>
    </source>
</evidence>
<evidence type="ECO:0000259" key="4">
    <source>
        <dbReference type="Pfam" id="PF07687"/>
    </source>
</evidence>
<feature type="non-terminal residue" evidence="5">
    <location>
        <position position="193"/>
    </location>
</feature>
<organism evidence="5 6">
    <name type="scientific">Trifolium medium</name>
    <dbReference type="NCBI Taxonomy" id="97028"/>
    <lineage>
        <taxon>Eukaryota</taxon>
        <taxon>Viridiplantae</taxon>
        <taxon>Streptophyta</taxon>
        <taxon>Embryophyta</taxon>
        <taxon>Tracheophyta</taxon>
        <taxon>Spermatophyta</taxon>
        <taxon>Magnoliopsida</taxon>
        <taxon>eudicotyledons</taxon>
        <taxon>Gunneridae</taxon>
        <taxon>Pentapetalae</taxon>
        <taxon>rosids</taxon>
        <taxon>fabids</taxon>
        <taxon>Fabales</taxon>
        <taxon>Fabaceae</taxon>
        <taxon>Papilionoideae</taxon>
        <taxon>50 kb inversion clade</taxon>
        <taxon>NPAAA clade</taxon>
        <taxon>Hologalegina</taxon>
        <taxon>IRL clade</taxon>
        <taxon>Trifolieae</taxon>
        <taxon>Trifolium</taxon>
    </lineage>
</organism>
<evidence type="ECO:0000256" key="2">
    <source>
        <dbReference type="ARBA" id="ARBA00022801"/>
    </source>
</evidence>
<dbReference type="InterPro" id="IPR017439">
    <property type="entry name" value="Amidohydrolase"/>
</dbReference>
<evidence type="ECO:0000256" key="3">
    <source>
        <dbReference type="ARBA" id="ARBA00023211"/>
    </source>
</evidence>
<dbReference type="EMBL" id="LXQA010020293">
    <property type="protein sequence ID" value="MCH91377.1"/>
    <property type="molecule type" value="Genomic_DNA"/>
</dbReference>
<feature type="non-terminal residue" evidence="5">
    <location>
        <position position="1"/>
    </location>
</feature>
<evidence type="ECO:0000313" key="5">
    <source>
        <dbReference type="EMBL" id="MCH91377.1"/>
    </source>
</evidence>
<comment type="similarity">
    <text evidence="1">Belongs to the peptidase M20 family.</text>
</comment>
<dbReference type="InterPro" id="IPR036264">
    <property type="entry name" value="Bact_exopeptidase_dim_dom"/>
</dbReference>
<dbReference type="Gene3D" id="3.30.70.360">
    <property type="match status" value="1"/>
</dbReference>
<dbReference type="SUPFAM" id="SSF55031">
    <property type="entry name" value="Bacterial exopeptidase dimerisation domain"/>
    <property type="match status" value="1"/>
</dbReference>
<dbReference type="PANTHER" id="PTHR11014:SF148">
    <property type="entry name" value="AUXIN CONJUGATE HYDROLASE"/>
    <property type="match status" value="1"/>
</dbReference>
<proteinExistence type="inferred from homology"/>
<dbReference type="InterPro" id="IPR011650">
    <property type="entry name" value="Peptidase_M20_dimer"/>
</dbReference>
<dbReference type="GO" id="GO:0010179">
    <property type="term" value="F:IAA-Ala conjugate hydrolase activity"/>
    <property type="evidence" value="ECO:0007669"/>
    <property type="project" value="TreeGrafter"/>
</dbReference>
<evidence type="ECO:0000256" key="1">
    <source>
        <dbReference type="ARBA" id="ARBA00006153"/>
    </source>
</evidence>
<dbReference type="AlphaFoldDB" id="A0A392MV53"/>
<dbReference type="Pfam" id="PF01546">
    <property type="entry name" value="Peptidase_M20"/>
    <property type="match status" value="1"/>
</dbReference>
<dbReference type="PANTHER" id="PTHR11014">
    <property type="entry name" value="PEPTIDASE M20 FAMILY MEMBER"/>
    <property type="match status" value="1"/>
</dbReference>
<reference evidence="5 6" key="1">
    <citation type="journal article" date="2018" name="Front. Plant Sci.">
        <title>Red Clover (Trifolium pratense) and Zigzag Clover (T. medium) - A Picture of Genomic Similarities and Differences.</title>
        <authorList>
            <person name="Dluhosova J."/>
            <person name="Istvanek J."/>
            <person name="Nedelnik J."/>
            <person name="Repkova J."/>
        </authorList>
    </citation>
    <scope>NUCLEOTIDE SEQUENCE [LARGE SCALE GENOMIC DNA]</scope>
    <source>
        <strain evidence="6">cv. 10/8</strain>
        <tissue evidence="5">Leaf</tissue>
    </source>
</reference>
<accession>A0A392MV53</accession>
<keyword evidence="3" id="KW-0464">Manganese</keyword>
<name>A0A392MV53_9FABA</name>
<keyword evidence="2 5" id="KW-0378">Hydrolase</keyword>
<sequence length="193" mass="20962">GFFEAKISGKGGHAAIPQQSIDPILAASNVILSLQHLVSREADPLDSQVVTIGKCQGGSAYNVIPDSVTIGGTFRAFSKQSFNQLKQRIEQINSNESIQMCPKADALMQVIIGQAAVQRCNATVDFLDGVKPFYPPTINNGDLHEHFVNVAVNMLGINKVESAMSPFMGAEDFSFYQEVIPGYFFFLGMKNAE</sequence>
<dbReference type="Pfam" id="PF07687">
    <property type="entry name" value="M20_dimer"/>
    <property type="match status" value="1"/>
</dbReference>
<dbReference type="GO" id="GO:0009850">
    <property type="term" value="P:auxin metabolic process"/>
    <property type="evidence" value="ECO:0007669"/>
    <property type="project" value="TreeGrafter"/>
</dbReference>
<feature type="domain" description="Peptidase M20 dimerisation" evidence="4">
    <location>
        <begin position="4"/>
        <end position="97"/>
    </location>
</feature>